<keyword evidence="7" id="KW-0067">ATP-binding</keyword>
<dbReference type="GO" id="GO:0043139">
    <property type="term" value="F:5'-3' DNA helicase activity"/>
    <property type="evidence" value="ECO:0007669"/>
    <property type="project" value="UniProtKB-EC"/>
</dbReference>
<dbReference type="PANTHER" id="PTHR30153:SF2">
    <property type="entry name" value="REPLICATIVE DNA HELICASE"/>
    <property type="match status" value="1"/>
</dbReference>
<keyword evidence="4" id="KW-0547">Nucleotide-binding</keyword>
<evidence type="ECO:0000256" key="10">
    <source>
        <dbReference type="ARBA" id="ARBA00044969"/>
    </source>
</evidence>
<dbReference type="EMBL" id="UOED01000093">
    <property type="protein sequence ID" value="VAV94807.1"/>
    <property type="molecule type" value="Genomic_DNA"/>
</dbReference>
<dbReference type="GO" id="GO:0006269">
    <property type="term" value="P:DNA replication, synthesis of primer"/>
    <property type="evidence" value="ECO:0007669"/>
    <property type="project" value="UniProtKB-KW"/>
</dbReference>
<dbReference type="InterPro" id="IPR016136">
    <property type="entry name" value="DNA_helicase_N/primase_C"/>
</dbReference>
<evidence type="ECO:0000256" key="3">
    <source>
        <dbReference type="ARBA" id="ARBA00022705"/>
    </source>
</evidence>
<dbReference type="InterPro" id="IPR007693">
    <property type="entry name" value="DNA_helicase_DnaB-like_N"/>
</dbReference>
<keyword evidence="3" id="KW-0235">DNA replication</keyword>
<evidence type="ECO:0000313" key="13">
    <source>
        <dbReference type="EMBL" id="VAV94807.1"/>
    </source>
</evidence>
<feature type="domain" description="SF4 helicase" evidence="12">
    <location>
        <begin position="201"/>
        <end position="501"/>
    </location>
</feature>
<organism evidence="13">
    <name type="scientific">hydrothermal vent metagenome</name>
    <dbReference type="NCBI Taxonomy" id="652676"/>
    <lineage>
        <taxon>unclassified sequences</taxon>
        <taxon>metagenomes</taxon>
        <taxon>ecological metagenomes</taxon>
    </lineage>
</organism>
<evidence type="ECO:0000256" key="1">
    <source>
        <dbReference type="ARBA" id="ARBA00008428"/>
    </source>
</evidence>
<dbReference type="GO" id="GO:0016887">
    <property type="term" value="F:ATP hydrolysis activity"/>
    <property type="evidence" value="ECO:0007669"/>
    <property type="project" value="RHEA"/>
</dbReference>
<dbReference type="SUPFAM" id="SSF48024">
    <property type="entry name" value="N-terminal domain of DnaB helicase"/>
    <property type="match status" value="1"/>
</dbReference>
<keyword evidence="8" id="KW-0238">DNA-binding</keyword>
<dbReference type="EC" id="5.6.2.3" evidence="10"/>
<proteinExistence type="inferred from homology"/>
<dbReference type="PROSITE" id="PS51199">
    <property type="entry name" value="SF4_HELICASE"/>
    <property type="match status" value="1"/>
</dbReference>
<evidence type="ECO:0000256" key="2">
    <source>
        <dbReference type="ARBA" id="ARBA00022515"/>
    </source>
</evidence>
<keyword evidence="6 13" id="KW-0347">Helicase</keyword>
<evidence type="ECO:0000256" key="9">
    <source>
        <dbReference type="ARBA" id="ARBA00023235"/>
    </source>
</evidence>
<dbReference type="InterPro" id="IPR027417">
    <property type="entry name" value="P-loop_NTPase"/>
</dbReference>
<dbReference type="Gene3D" id="1.10.860.10">
    <property type="entry name" value="DNAb Helicase, Chain A"/>
    <property type="match status" value="1"/>
</dbReference>
<keyword evidence="2" id="KW-0639">Primosome</keyword>
<dbReference type="GO" id="GO:0005829">
    <property type="term" value="C:cytosol"/>
    <property type="evidence" value="ECO:0007669"/>
    <property type="project" value="TreeGrafter"/>
</dbReference>
<dbReference type="InterPro" id="IPR007692">
    <property type="entry name" value="DNA_helicase_DnaB"/>
</dbReference>
<dbReference type="Pfam" id="PF00772">
    <property type="entry name" value="DnaB"/>
    <property type="match status" value="1"/>
</dbReference>
<name>A0A3B0RRQ8_9ZZZZ</name>
<sequence>MTDFPDIPVDDSGGDDNIVAYDAASFRQTPHNLEAEQALLGAILVNNDALEKVQDFLTEDHFINPAHGKIYQASSKLIEKGLIASPVTLKPYFENEDSLSEIGGAEYLARLAGAAVSIINSAEYGQIIHQMAIKRELISVGTDIVNSAYDHNVGNTAQDQIEEAERHLYGLAEQGSSDGGFKSFAKSATDAISIIEMAFKRGGKLAGKTTGFDSINKHIGGLHKSDLMILAGRPAMGKTALATNIAFNTAKAYRDDMALGIPHAESKGAVVAFFSLEMAADQLAARILAEQAELSSQDMRQGKLSQDQFNKLARTAQDLEELPLYIDDTAALSIGALRTRARRLKRQHGVGLVIVDYLQLLTGTGRGNRGPENRVQEISEITRGLKGLAKELEIPVLALSQLSRAIESRENKRPLLSDLRESGSIEQDADMVTFVYRPEYYHKQQEPDPDTAEHLIWMEEGDRLEGRAEFIIGKQRHGPTGIITLQFEANITKFSDLPTSDDYLPEKND</sequence>
<dbReference type="GO" id="GO:1990077">
    <property type="term" value="C:primosome complex"/>
    <property type="evidence" value="ECO:0007669"/>
    <property type="project" value="UniProtKB-KW"/>
</dbReference>
<dbReference type="NCBIfam" id="TIGR00665">
    <property type="entry name" value="DnaB"/>
    <property type="match status" value="1"/>
</dbReference>
<dbReference type="AlphaFoldDB" id="A0A3B0RRQ8"/>
<evidence type="ECO:0000256" key="4">
    <source>
        <dbReference type="ARBA" id="ARBA00022741"/>
    </source>
</evidence>
<evidence type="ECO:0000256" key="11">
    <source>
        <dbReference type="ARBA" id="ARBA00048954"/>
    </source>
</evidence>
<dbReference type="InterPro" id="IPR036185">
    <property type="entry name" value="DNA_heli_DnaB-like_N_sf"/>
</dbReference>
<evidence type="ECO:0000256" key="8">
    <source>
        <dbReference type="ARBA" id="ARBA00023125"/>
    </source>
</evidence>
<keyword evidence="9" id="KW-0413">Isomerase</keyword>
<dbReference type="PANTHER" id="PTHR30153">
    <property type="entry name" value="REPLICATIVE DNA HELICASE DNAB"/>
    <property type="match status" value="1"/>
</dbReference>
<dbReference type="GO" id="GO:0005524">
    <property type="term" value="F:ATP binding"/>
    <property type="evidence" value="ECO:0007669"/>
    <property type="project" value="UniProtKB-KW"/>
</dbReference>
<dbReference type="NCBIfam" id="NF006606">
    <property type="entry name" value="PRK09165.1"/>
    <property type="match status" value="1"/>
</dbReference>
<evidence type="ECO:0000256" key="6">
    <source>
        <dbReference type="ARBA" id="ARBA00022806"/>
    </source>
</evidence>
<dbReference type="InterPro" id="IPR007694">
    <property type="entry name" value="DNA_helicase_DnaB-like_C"/>
</dbReference>
<keyword evidence="5 13" id="KW-0378">Hydrolase</keyword>
<protein>
    <recommendedName>
        <fullName evidence="10">DNA 5'-3' helicase</fullName>
        <ecNumber evidence="10">5.6.2.3</ecNumber>
    </recommendedName>
</protein>
<dbReference type="Gene3D" id="3.40.50.300">
    <property type="entry name" value="P-loop containing nucleotide triphosphate hydrolases"/>
    <property type="match status" value="1"/>
</dbReference>
<dbReference type="CDD" id="cd00984">
    <property type="entry name" value="DnaB_C"/>
    <property type="match status" value="1"/>
</dbReference>
<accession>A0A3B0RRQ8</accession>
<evidence type="ECO:0000256" key="5">
    <source>
        <dbReference type="ARBA" id="ARBA00022801"/>
    </source>
</evidence>
<evidence type="ECO:0000256" key="7">
    <source>
        <dbReference type="ARBA" id="ARBA00022840"/>
    </source>
</evidence>
<comment type="catalytic activity">
    <reaction evidence="11">
        <text>ATP + H2O = ADP + phosphate + H(+)</text>
        <dbReference type="Rhea" id="RHEA:13065"/>
        <dbReference type="ChEBI" id="CHEBI:15377"/>
        <dbReference type="ChEBI" id="CHEBI:15378"/>
        <dbReference type="ChEBI" id="CHEBI:30616"/>
        <dbReference type="ChEBI" id="CHEBI:43474"/>
        <dbReference type="ChEBI" id="CHEBI:456216"/>
        <dbReference type="EC" id="5.6.2.3"/>
    </reaction>
</comment>
<dbReference type="Pfam" id="PF03796">
    <property type="entry name" value="DnaB_C"/>
    <property type="match status" value="1"/>
</dbReference>
<dbReference type="GO" id="GO:0003677">
    <property type="term" value="F:DNA binding"/>
    <property type="evidence" value="ECO:0007669"/>
    <property type="project" value="UniProtKB-KW"/>
</dbReference>
<gene>
    <name evidence="13" type="ORF">MNBD_ALPHA02-1777</name>
</gene>
<comment type="similarity">
    <text evidence="1">Belongs to the helicase family. DnaB subfamily.</text>
</comment>
<reference evidence="13" key="1">
    <citation type="submission" date="2018-06" db="EMBL/GenBank/DDBJ databases">
        <authorList>
            <person name="Zhirakovskaya E."/>
        </authorList>
    </citation>
    <scope>NUCLEOTIDE SEQUENCE</scope>
</reference>
<evidence type="ECO:0000259" key="12">
    <source>
        <dbReference type="PROSITE" id="PS51199"/>
    </source>
</evidence>
<dbReference type="SUPFAM" id="SSF52540">
    <property type="entry name" value="P-loop containing nucleoside triphosphate hydrolases"/>
    <property type="match status" value="1"/>
</dbReference>